<proteinExistence type="predicted"/>
<evidence type="ECO:0000256" key="1">
    <source>
        <dbReference type="SAM" id="SignalP"/>
    </source>
</evidence>
<dbReference type="STRING" id="1121001.SAMN02745857_01815"/>
<feature type="domain" description="Solute-binding protein family 3/N-terminal" evidence="2">
    <location>
        <begin position="24"/>
        <end position="246"/>
    </location>
</feature>
<feature type="chain" id="PRO_5013275158" evidence="1">
    <location>
        <begin position="23"/>
        <end position="252"/>
    </location>
</feature>
<dbReference type="EMBL" id="FWXD01000009">
    <property type="protein sequence ID" value="SMC24285.1"/>
    <property type="molecule type" value="Genomic_DNA"/>
</dbReference>
<evidence type="ECO:0000313" key="3">
    <source>
        <dbReference type="EMBL" id="SMC24285.1"/>
    </source>
</evidence>
<protein>
    <submittedName>
        <fullName evidence="3">Polar amino acid transport system substrate-binding protein</fullName>
    </submittedName>
</protein>
<dbReference type="Proteomes" id="UP000192761">
    <property type="component" value="Unassembled WGS sequence"/>
</dbReference>
<dbReference type="OrthoDB" id="8907081at2"/>
<dbReference type="PANTHER" id="PTHR38834">
    <property type="entry name" value="PERIPLASMIC SUBSTRATE BINDING PROTEIN FAMILY 3"/>
    <property type="match status" value="1"/>
</dbReference>
<dbReference type="RefSeq" id="WP_084090472.1">
    <property type="nucleotide sequence ID" value="NZ_FWXD01000009.1"/>
</dbReference>
<name>A0A1W1XK28_9NEIS</name>
<dbReference type="Pfam" id="PF00497">
    <property type="entry name" value="SBP_bac_3"/>
    <property type="match status" value="1"/>
</dbReference>
<keyword evidence="1" id="KW-0732">Signal</keyword>
<accession>A0A1W1XK28</accession>
<feature type="signal peptide" evidence="1">
    <location>
        <begin position="1"/>
        <end position="22"/>
    </location>
</feature>
<sequence length="252" mass="28108">MNMPCRLAILTLLILATLPAHAEKLVFATTEFPPYVIQQGGRLSGAEVDVVRELCKRLGCEADISVMPWNRALASARSGQSDGIFMPVFSKERAEFLFFTDEAAGHERISLMALKGAGVHASSLEDVKNELIGVVLGYSYGATFDQNLALRRDPSMDNQALLKKLQLQRYRLIATDEHVIEYFVHQTKAAPLETVQVLSDNPQYIAFSRTLGARGEELAKKFSQAIRDMKQDGTLVKIKSKYFFSTSKQMPF</sequence>
<dbReference type="AlphaFoldDB" id="A0A1W1XK28"/>
<dbReference type="Gene3D" id="3.40.190.10">
    <property type="entry name" value="Periplasmic binding protein-like II"/>
    <property type="match status" value="2"/>
</dbReference>
<dbReference type="PANTHER" id="PTHR38834:SF3">
    <property type="entry name" value="SOLUTE-BINDING PROTEIN FAMILY 3_N-TERMINAL DOMAIN-CONTAINING PROTEIN"/>
    <property type="match status" value="1"/>
</dbReference>
<dbReference type="SUPFAM" id="SSF53850">
    <property type="entry name" value="Periplasmic binding protein-like II"/>
    <property type="match status" value="1"/>
</dbReference>
<reference evidence="3 4" key="1">
    <citation type="submission" date="2017-04" db="EMBL/GenBank/DDBJ databases">
        <authorList>
            <person name="Afonso C.L."/>
            <person name="Miller P.J."/>
            <person name="Scott M.A."/>
            <person name="Spackman E."/>
            <person name="Goraichik I."/>
            <person name="Dimitrov K.M."/>
            <person name="Suarez D.L."/>
            <person name="Swayne D.E."/>
        </authorList>
    </citation>
    <scope>NUCLEOTIDE SEQUENCE [LARGE SCALE GENOMIC DNA]</scope>
    <source>
        <strain evidence="3 4">DSM 23236</strain>
    </source>
</reference>
<dbReference type="SMART" id="SM00062">
    <property type="entry name" value="PBPb"/>
    <property type="match status" value="1"/>
</dbReference>
<evidence type="ECO:0000313" key="4">
    <source>
        <dbReference type="Proteomes" id="UP000192761"/>
    </source>
</evidence>
<gene>
    <name evidence="3" type="ORF">SAMN02745857_01815</name>
</gene>
<dbReference type="InterPro" id="IPR001638">
    <property type="entry name" value="Solute-binding_3/MltF_N"/>
</dbReference>
<keyword evidence="4" id="KW-1185">Reference proteome</keyword>
<evidence type="ECO:0000259" key="2">
    <source>
        <dbReference type="SMART" id="SM00062"/>
    </source>
</evidence>
<organism evidence="3 4">
    <name type="scientific">Andreprevotia lacus DSM 23236</name>
    <dbReference type="NCBI Taxonomy" id="1121001"/>
    <lineage>
        <taxon>Bacteria</taxon>
        <taxon>Pseudomonadati</taxon>
        <taxon>Pseudomonadota</taxon>
        <taxon>Betaproteobacteria</taxon>
        <taxon>Neisseriales</taxon>
        <taxon>Chitinibacteraceae</taxon>
        <taxon>Andreprevotia</taxon>
    </lineage>
</organism>